<dbReference type="Proteomes" id="UP001374535">
    <property type="component" value="Chromosome 7"/>
</dbReference>
<keyword evidence="2" id="KW-0732">Signal</keyword>
<dbReference type="EMBL" id="CP144694">
    <property type="protein sequence ID" value="WVZ03943.1"/>
    <property type="molecule type" value="Genomic_DNA"/>
</dbReference>
<reference evidence="3 4" key="1">
    <citation type="journal article" date="2023" name="Life. Sci Alliance">
        <title>Evolutionary insights into 3D genome organization and epigenetic landscape of Vigna mungo.</title>
        <authorList>
            <person name="Junaid A."/>
            <person name="Singh B."/>
            <person name="Bhatia S."/>
        </authorList>
    </citation>
    <scope>NUCLEOTIDE SEQUENCE [LARGE SCALE GENOMIC DNA]</scope>
    <source>
        <strain evidence="3">Urdbean</strain>
    </source>
</reference>
<feature type="region of interest" description="Disordered" evidence="1">
    <location>
        <begin position="206"/>
        <end position="239"/>
    </location>
</feature>
<evidence type="ECO:0000256" key="1">
    <source>
        <dbReference type="SAM" id="MobiDB-lite"/>
    </source>
</evidence>
<evidence type="ECO:0000313" key="4">
    <source>
        <dbReference type="Proteomes" id="UP001374535"/>
    </source>
</evidence>
<organism evidence="3 4">
    <name type="scientific">Vigna mungo</name>
    <name type="common">Black gram</name>
    <name type="synonym">Phaseolus mungo</name>
    <dbReference type="NCBI Taxonomy" id="3915"/>
    <lineage>
        <taxon>Eukaryota</taxon>
        <taxon>Viridiplantae</taxon>
        <taxon>Streptophyta</taxon>
        <taxon>Embryophyta</taxon>
        <taxon>Tracheophyta</taxon>
        <taxon>Spermatophyta</taxon>
        <taxon>Magnoliopsida</taxon>
        <taxon>eudicotyledons</taxon>
        <taxon>Gunneridae</taxon>
        <taxon>Pentapetalae</taxon>
        <taxon>rosids</taxon>
        <taxon>fabids</taxon>
        <taxon>Fabales</taxon>
        <taxon>Fabaceae</taxon>
        <taxon>Papilionoideae</taxon>
        <taxon>50 kb inversion clade</taxon>
        <taxon>NPAAA clade</taxon>
        <taxon>indigoferoid/millettioid clade</taxon>
        <taxon>Phaseoleae</taxon>
        <taxon>Vigna</taxon>
    </lineage>
</organism>
<evidence type="ECO:0000313" key="3">
    <source>
        <dbReference type="EMBL" id="WVZ03943.1"/>
    </source>
</evidence>
<evidence type="ECO:0000256" key="2">
    <source>
        <dbReference type="SAM" id="SignalP"/>
    </source>
</evidence>
<feature type="signal peptide" evidence="2">
    <location>
        <begin position="1"/>
        <end position="18"/>
    </location>
</feature>
<dbReference type="AlphaFoldDB" id="A0AAQ3N805"/>
<proteinExistence type="predicted"/>
<feature type="chain" id="PRO_5042813395" evidence="2">
    <location>
        <begin position="19"/>
        <end position="239"/>
    </location>
</feature>
<accession>A0AAQ3N805</accession>
<gene>
    <name evidence="3" type="ORF">V8G54_024749</name>
</gene>
<protein>
    <submittedName>
        <fullName evidence="3">Uncharacterized protein</fullName>
    </submittedName>
</protein>
<keyword evidence="4" id="KW-1185">Reference proteome</keyword>
<name>A0AAQ3N805_VIGMU</name>
<sequence length="239" mass="25453">MMGWTGFEFFWLGLKLKAETHQQATQCDMATTTTHKHTVSQRGGEHSAMNHCKLSTSIFSFRRASLSNGSVNNWGFITTFNCALGTSSASACWLPLTATHRTELPPARASSASSGDSAATGAGALAAASWSCHPMTPSHLLVSGNSHDGSHNSGSLIYLDSLDFAFSRLGWPTCQPAQLQDRFDSSTPFNDAGWLGPAVFYRPSVGQAKTSQGAKAPYSRENSLRKENGKAVDAPSSSS</sequence>